<keyword evidence="9" id="KW-1185">Reference proteome</keyword>
<evidence type="ECO:0000256" key="6">
    <source>
        <dbReference type="ARBA" id="ARBA00023316"/>
    </source>
</evidence>
<keyword evidence="7" id="KW-0472">Membrane</keyword>
<keyword evidence="2 7" id="KW-0328">Glycosyltransferase</keyword>
<dbReference type="GO" id="GO:0009969">
    <property type="term" value="P:xyloglucan biosynthetic process"/>
    <property type="evidence" value="ECO:0000318"/>
    <property type="project" value="GO_Central"/>
</dbReference>
<keyword evidence="4 7" id="KW-0333">Golgi apparatus</keyword>
<dbReference type="AlphaFoldDB" id="B9SHU1"/>
<keyword evidence="7" id="KW-0812">Transmembrane</keyword>
<evidence type="ECO:0000256" key="7">
    <source>
        <dbReference type="RuleBase" id="RU367004"/>
    </source>
</evidence>
<dbReference type="FunFam" id="3.40.50.11340:FF:000005">
    <property type="entry name" value="Galactoside 2-alpha-L-fucosyltransferase"/>
    <property type="match status" value="1"/>
</dbReference>
<dbReference type="InParanoid" id="B9SHU1"/>
<name>B9SHU1_RICCO</name>
<evidence type="ECO:0000313" key="8">
    <source>
        <dbReference type="EMBL" id="EEF36819.1"/>
    </source>
</evidence>
<evidence type="ECO:0000256" key="3">
    <source>
        <dbReference type="ARBA" id="ARBA00022679"/>
    </source>
</evidence>
<keyword evidence="6 7" id="KW-0961">Cell wall biogenesis/degradation</keyword>
<evidence type="ECO:0000256" key="2">
    <source>
        <dbReference type="ARBA" id="ARBA00022676"/>
    </source>
</evidence>
<dbReference type="Gene3D" id="3.40.50.11340">
    <property type="match status" value="1"/>
</dbReference>
<evidence type="ECO:0000313" key="9">
    <source>
        <dbReference type="Proteomes" id="UP000008311"/>
    </source>
</evidence>
<comment type="similarity">
    <text evidence="1 7">Belongs to the glycosyltransferase 37 family.</text>
</comment>
<keyword evidence="7" id="KW-1133">Transmembrane helix</keyword>
<reference evidence="9" key="1">
    <citation type="journal article" date="2010" name="Nat. Biotechnol.">
        <title>Draft genome sequence of the oilseed species Ricinus communis.</title>
        <authorList>
            <person name="Chan A.P."/>
            <person name="Crabtree J."/>
            <person name="Zhao Q."/>
            <person name="Lorenzi H."/>
            <person name="Orvis J."/>
            <person name="Puiu D."/>
            <person name="Melake-Berhan A."/>
            <person name="Jones K.M."/>
            <person name="Redman J."/>
            <person name="Chen G."/>
            <person name="Cahoon E.B."/>
            <person name="Gedil M."/>
            <person name="Stanke M."/>
            <person name="Haas B.J."/>
            <person name="Wortman J.R."/>
            <person name="Fraser-Liggett C.M."/>
            <person name="Ravel J."/>
            <person name="Rabinowicz P.D."/>
        </authorList>
    </citation>
    <scope>NUCLEOTIDE SEQUENCE [LARGE SCALE GENOMIC DNA]</scope>
    <source>
        <strain evidence="9">cv. Hale</strain>
    </source>
</reference>
<dbReference type="InterPro" id="IPR004938">
    <property type="entry name" value="XG_FTase"/>
</dbReference>
<evidence type="ECO:0000256" key="1">
    <source>
        <dbReference type="ARBA" id="ARBA00010481"/>
    </source>
</evidence>
<dbReference type="PANTHER" id="PTHR31889:SF66">
    <property type="entry name" value="FUCOSYLTRANSFERASE"/>
    <property type="match status" value="1"/>
</dbReference>
<organism evidence="8 9">
    <name type="scientific">Ricinus communis</name>
    <name type="common">Castor bean</name>
    <dbReference type="NCBI Taxonomy" id="3988"/>
    <lineage>
        <taxon>Eukaryota</taxon>
        <taxon>Viridiplantae</taxon>
        <taxon>Streptophyta</taxon>
        <taxon>Embryophyta</taxon>
        <taxon>Tracheophyta</taxon>
        <taxon>Spermatophyta</taxon>
        <taxon>Magnoliopsida</taxon>
        <taxon>eudicotyledons</taxon>
        <taxon>Gunneridae</taxon>
        <taxon>Pentapetalae</taxon>
        <taxon>rosids</taxon>
        <taxon>fabids</taxon>
        <taxon>Malpighiales</taxon>
        <taxon>Euphorbiaceae</taxon>
        <taxon>Acalyphoideae</taxon>
        <taxon>Acalypheae</taxon>
        <taxon>Ricinus</taxon>
    </lineage>
</organism>
<gene>
    <name evidence="8" type="ORF">RCOM_0621480</name>
</gene>
<comment type="subcellular location">
    <subcellularLocation>
        <location evidence="7">Golgi apparatus</location>
        <location evidence="7">Golgi stack membrane</location>
        <topology evidence="7">Single-pass type II membrane protein</topology>
    </subcellularLocation>
</comment>
<feature type="transmembrane region" description="Helical" evidence="7">
    <location>
        <begin position="12"/>
        <end position="32"/>
    </location>
</feature>
<dbReference type="GO" id="GO:0008107">
    <property type="term" value="F:galactoside 2-alpha-L-fucosyltransferase activity"/>
    <property type="evidence" value="ECO:0007669"/>
    <property type="project" value="InterPro"/>
</dbReference>
<sequence length="539" mass="61620">MERSGFSLKKLTLIMAVCFIALPLLFLLSIIYQNSAFDIIEEFTAEAVGLGGKARNFTRFSVIVDSEDNSDKLLGGILAPGFDSESCISRYQSSLYRKPSPHKPSNYLLSKLRKYENRHKHCGPDAKSYKKAVKDLNTSSHTNITKGCKYVVWLPSNGLGNRIVSMTSAFLYALLTNRVLLVHHGTDMDDLFCEPFPNTSWLLPKDFPLKDKFDSSEWRNILSYGNLLNNSNTNTSSLPPPAFLLLYLAYDYDYHDKLFYLDQNQDFLQKVPWLIMRSDQYFVPYLFLIQSFRKELSRLFPDKETVFHHLGRYLFHPSNQAWGLITRFYQAYLARADEIIGLQIRLFDPKASSSHLVMKQILSCTEKESLLPQPDKQKHVASLSKNQTLKAILVASLHSVYYENLKNMYWMKPTANGEAIGVFQPSSEEYQHFGDNMHNIKAWAEMNILSLSDVLITSSWSTFGYVAQGLGGLKPWILFMPDNQTSPDPPCQRVMSMEPCFHFPPGYDRKQNSIPDNVDLGVDVKHCEDVSWGVKLVNK</sequence>
<dbReference type="EMBL" id="EQ973966">
    <property type="protein sequence ID" value="EEF36819.1"/>
    <property type="molecule type" value="Genomic_DNA"/>
</dbReference>
<comment type="function">
    <text evidence="7">May be involved in cell wall biosynthesis.</text>
</comment>
<dbReference type="OMA" id="MKHCEDV"/>
<dbReference type="PANTHER" id="PTHR31889">
    <property type="entry name" value="FUCOSYLTRANSFERASE 2-RELATED"/>
    <property type="match status" value="1"/>
</dbReference>
<evidence type="ECO:0000256" key="4">
    <source>
        <dbReference type="ARBA" id="ARBA00023034"/>
    </source>
</evidence>
<evidence type="ECO:0000256" key="5">
    <source>
        <dbReference type="ARBA" id="ARBA00023180"/>
    </source>
</evidence>
<dbReference type="OrthoDB" id="428346at2759"/>
<dbReference type="STRING" id="3988.B9SHU1"/>
<dbReference type="EC" id="2.4.1.-" evidence="7"/>
<proteinExistence type="inferred from homology"/>
<dbReference type="eggNOG" id="ENOG502QTTA">
    <property type="taxonomic scope" value="Eukaryota"/>
</dbReference>
<dbReference type="Pfam" id="PF03254">
    <property type="entry name" value="XG_FTase"/>
    <property type="match status" value="1"/>
</dbReference>
<accession>B9SHU1</accession>
<dbReference type="KEGG" id="rcu:8276318"/>
<protein>
    <recommendedName>
        <fullName evidence="7">Fucosyltransferase</fullName>
        <ecNumber evidence="7">2.4.1.-</ecNumber>
    </recommendedName>
</protein>
<dbReference type="GO" id="GO:0042546">
    <property type="term" value="P:cell wall biogenesis"/>
    <property type="evidence" value="ECO:0007669"/>
    <property type="project" value="InterPro"/>
</dbReference>
<keyword evidence="5" id="KW-0325">Glycoprotein</keyword>
<keyword evidence="3 7" id="KW-0808">Transferase</keyword>
<dbReference type="Proteomes" id="UP000008311">
    <property type="component" value="Unassembled WGS sequence"/>
</dbReference>
<dbReference type="GO" id="GO:0032580">
    <property type="term" value="C:Golgi cisterna membrane"/>
    <property type="evidence" value="ECO:0007669"/>
    <property type="project" value="UniProtKB-SubCell"/>
</dbReference>
<dbReference type="GO" id="GO:0071555">
    <property type="term" value="P:cell wall organization"/>
    <property type="evidence" value="ECO:0007669"/>
    <property type="project" value="UniProtKB-UniRule"/>
</dbReference>